<keyword evidence="2" id="KW-0812">Transmembrane</keyword>
<name>A0AAN8E8Y9_9EURO</name>
<keyword evidence="2" id="KW-1133">Transmembrane helix</keyword>
<feature type="region of interest" description="Disordered" evidence="1">
    <location>
        <begin position="652"/>
        <end position="734"/>
    </location>
</feature>
<feature type="compositionally biased region" description="Polar residues" evidence="1">
    <location>
        <begin position="658"/>
        <end position="668"/>
    </location>
</feature>
<keyword evidence="2" id="KW-0472">Membrane</keyword>
<evidence type="ECO:0000256" key="2">
    <source>
        <dbReference type="SAM" id="Phobius"/>
    </source>
</evidence>
<feature type="compositionally biased region" description="Polar residues" evidence="1">
    <location>
        <begin position="678"/>
        <end position="704"/>
    </location>
</feature>
<dbReference type="Proteomes" id="UP001316803">
    <property type="component" value="Unassembled WGS sequence"/>
</dbReference>
<dbReference type="PANTHER" id="PTHR37544">
    <property type="entry name" value="SPRAY-RELATED"/>
    <property type="match status" value="1"/>
</dbReference>
<feature type="transmembrane region" description="Helical" evidence="2">
    <location>
        <begin position="27"/>
        <end position="49"/>
    </location>
</feature>
<keyword evidence="4" id="KW-1185">Reference proteome</keyword>
<feature type="compositionally biased region" description="Polar residues" evidence="1">
    <location>
        <begin position="725"/>
        <end position="734"/>
    </location>
</feature>
<dbReference type="AlphaFoldDB" id="A0AAN8E8Y9"/>
<feature type="transmembrane region" description="Helical" evidence="2">
    <location>
        <begin position="477"/>
        <end position="503"/>
    </location>
</feature>
<dbReference type="Pfam" id="PF11915">
    <property type="entry name" value="DUF3433"/>
    <property type="match status" value="1"/>
</dbReference>
<sequence>MSNHYSTKRSAPSTKRKAWRSLTLRSWVLSLLFSTEIGLLVGIVILLVLSKQNEGFVKIGTQTITEPMLSYEGIVQRAKPLLWTSVPTLIFTFYRMFRDSVITSFIVETPYMELYKAIEGRTTKLGRSAYLDYRTYFAPVALSKAFKNNHRFLGTCMLMSFLVSLILVPLAARLFAEGMELDTTTMNINMLSSYMPPANMSIVDYAAVMDAVSASWIYGASYPSSTDGTYSFPRVSPTEARENYTITVDTSSPQLTLDCAIVDSPITYFEQATADTGQIKFSGDDRGCVVSGTASFSSAWNTYLRAFETHSCDESVSAIRLFYFYATAQDAGGEPDHSAIVSCIPAFWNVTGVLDVVSTVGFTQRRVEVPVFIATSHGPADLPAFSDQQFTYSMIGVGTLNPSSGADINTPNRVAELVARDITAKKLVLSEATIIDSAKVILPAIYTMMNVQYYFPDLPISAQQEGVLRVPENRLHVVTYAAATMLAILGMLVIETICLFIYVRKHCTILPEEPVGLIGAANLLHNSNIPQIIDTFHQHPEFNGCLHCELDQPESEKTTQRSGLAALTCRSKKPKNTYSDDILLEKDCYVVRSQTCSCLRIIVDYADDGQQARHTALGCCHNSKAKHSATSTEALKSNPVAVNILAPVTTTNTTATAPHSQTLSQSPPMHNIPRKALSNDSNTPDTGNTIRLMGSQPQPMSQPGDSGHDPSLASSDAQLRPRCRNNMSRKTGDA</sequence>
<reference evidence="3 4" key="1">
    <citation type="submission" date="2022-12" db="EMBL/GenBank/DDBJ databases">
        <title>Genomic features and morphological characterization of a novel Knufia sp. strain isolated from spacecraft assembly facility.</title>
        <authorList>
            <person name="Teixeira M."/>
            <person name="Chander A.M."/>
            <person name="Stajich J.E."/>
            <person name="Venkateswaran K."/>
        </authorList>
    </citation>
    <scope>NUCLEOTIDE SEQUENCE [LARGE SCALE GENOMIC DNA]</scope>
    <source>
        <strain evidence="3 4">FJI-L2-BK-P2</strain>
    </source>
</reference>
<dbReference type="InterPro" id="IPR021840">
    <property type="entry name" value="DUF3433"/>
</dbReference>
<organism evidence="3 4">
    <name type="scientific">Knufia fluminis</name>
    <dbReference type="NCBI Taxonomy" id="191047"/>
    <lineage>
        <taxon>Eukaryota</taxon>
        <taxon>Fungi</taxon>
        <taxon>Dikarya</taxon>
        <taxon>Ascomycota</taxon>
        <taxon>Pezizomycotina</taxon>
        <taxon>Eurotiomycetes</taxon>
        <taxon>Chaetothyriomycetidae</taxon>
        <taxon>Chaetothyriales</taxon>
        <taxon>Trichomeriaceae</taxon>
        <taxon>Knufia</taxon>
    </lineage>
</organism>
<dbReference type="EMBL" id="JAKLMC020000038">
    <property type="protein sequence ID" value="KAK5949209.1"/>
    <property type="molecule type" value="Genomic_DNA"/>
</dbReference>
<proteinExistence type="predicted"/>
<evidence type="ECO:0000313" key="4">
    <source>
        <dbReference type="Proteomes" id="UP001316803"/>
    </source>
</evidence>
<protein>
    <submittedName>
        <fullName evidence="3">Uncharacterized protein</fullName>
    </submittedName>
</protein>
<gene>
    <name evidence="3" type="ORF">OHC33_009750</name>
</gene>
<comment type="caution">
    <text evidence="3">The sequence shown here is derived from an EMBL/GenBank/DDBJ whole genome shotgun (WGS) entry which is preliminary data.</text>
</comment>
<evidence type="ECO:0000313" key="3">
    <source>
        <dbReference type="EMBL" id="KAK5949209.1"/>
    </source>
</evidence>
<accession>A0AAN8E8Y9</accession>
<evidence type="ECO:0000256" key="1">
    <source>
        <dbReference type="SAM" id="MobiDB-lite"/>
    </source>
</evidence>
<feature type="transmembrane region" description="Helical" evidence="2">
    <location>
        <begin position="152"/>
        <end position="176"/>
    </location>
</feature>